<dbReference type="EMBL" id="CATOUU010000531">
    <property type="protein sequence ID" value="CAI9933161.1"/>
    <property type="molecule type" value="Genomic_DNA"/>
</dbReference>
<reference evidence="2 3" key="2">
    <citation type="submission" date="2024-07" db="EMBL/GenBank/DDBJ databases">
        <authorList>
            <person name="Akdeniz Z."/>
        </authorList>
    </citation>
    <scope>NUCLEOTIDE SEQUENCE [LARGE SCALE GENOMIC DNA]</scope>
</reference>
<comment type="caution">
    <text evidence="1">The sequence shown here is derived from an EMBL/GenBank/DDBJ whole genome shotgun (WGS) entry which is preliminary data.</text>
</comment>
<organism evidence="1">
    <name type="scientific">Hexamita inflata</name>
    <dbReference type="NCBI Taxonomy" id="28002"/>
    <lineage>
        <taxon>Eukaryota</taxon>
        <taxon>Metamonada</taxon>
        <taxon>Diplomonadida</taxon>
        <taxon>Hexamitidae</taxon>
        <taxon>Hexamitinae</taxon>
        <taxon>Hexamita</taxon>
    </lineage>
</organism>
<dbReference type="EMBL" id="CAXDID020000004">
    <property type="protein sequence ID" value="CAL5973391.1"/>
    <property type="molecule type" value="Genomic_DNA"/>
</dbReference>
<name>A0AA86TYF9_9EUKA</name>
<gene>
    <name evidence="1" type="ORF">HINF_LOCUS20806</name>
    <name evidence="2" type="ORF">HINF_LOCUS2352</name>
</gene>
<dbReference type="Proteomes" id="UP001642409">
    <property type="component" value="Unassembled WGS sequence"/>
</dbReference>
<accession>A0AA86TYF9</accession>
<dbReference type="AlphaFoldDB" id="A0AA86TYF9"/>
<reference evidence="1" key="1">
    <citation type="submission" date="2023-06" db="EMBL/GenBank/DDBJ databases">
        <authorList>
            <person name="Kurt Z."/>
        </authorList>
    </citation>
    <scope>NUCLEOTIDE SEQUENCE</scope>
</reference>
<proteinExistence type="predicted"/>
<protein>
    <submittedName>
        <fullName evidence="2">Hypothetical_protein</fullName>
    </submittedName>
</protein>
<evidence type="ECO:0000313" key="3">
    <source>
        <dbReference type="Proteomes" id="UP001642409"/>
    </source>
</evidence>
<evidence type="ECO:0000313" key="2">
    <source>
        <dbReference type="EMBL" id="CAL5973391.1"/>
    </source>
</evidence>
<evidence type="ECO:0000313" key="1">
    <source>
        <dbReference type="EMBL" id="CAI9933161.1"/>
    </source>
</evidence>
<keyword evidence="3" id="KW-1185">Reference proteome</keyword>
<sequence length="464" mass="53778">MNQLLHYLEKALYCHKIGSVEDVQKYVSTVLNASRVIFQCDCDSLEQLNTYLYQSVVQSASATDLILFMHTCEKSTQQLIITQDVQQFLQNLTSLQLKISAKPFELKYLSKVIFNIRMALILLLNNIQVQSIEDSQKQTMRELLLLLKENRNQIMFIENTEDIRIEIDPEPQQHVQEVKEVTQNVEIKKTEQKEKEVENSKPNQINKQITQDKIKVNTDFKKLLEMANKINKCLNIDEIIDKNLKYITVIKIQQIMKQIEYECEYDVMADLFEKLFSKILQKQLKMNKGPAVAALCHFFVVIEKQITAKLNGQQMPVHEQIIAFHNQHQEVETAIVQQKINSIPVLDKSKPTQQSLFNQQLIYASSIYQRSVGFELRLQFKHGSNFKQYLSELPNIKGKEIIDLAFTFKQNSKLFQKYTEEQLVSAVLNANQSQSSTVMGGGIAFSCLLCEQLYIKIFCHFQCG</sequence>